<reference evidence="12 13" key="1">
    <citation type="journal article" date="2019" name="Int. J. Syst. Evol. Microbiol.">
        <title>The Global Catalogue of Microorganisms (GCM) 10K type strain sequencing project: providing services to taxonomists for standard genome sequencing and annotation.</title>
        <authorList>
            <consortium name="The Broad Institute Genomics Platform"/>
            <consortium name="The Broad Institute Genome Sequencing Center for Infectious Disease"/>
            <person name="Wu L."/>
            <person name="Ma J."/>
        </authorList>
    </citation>
    <scope>NUCLEOTIDE SEQUENCE [LARGE SCALE GENOMIC DNA]</scope>
    <source>
        <strain evidence="12 13">JCM 14603</strain>
    </source>
</reference>
<evidence type="ECO:0000313" key="13">
    <source>
        <dbReference type="Proteomes" id="UP001500238"/>
    </source>
</evidence>
<sequence>MTAFAELVAATNFSFLEGASHGEDMVAQAIALGHAGIGIADRNTVAGVVRAHKALREIRERAIEGGFGTIDFKLVVGARLVFADGTPDIVAYPATRAGWGRLTRLLTTGNLRSQKGDCILGFGDLLRHADDLLLIVLTASSARPARPYGGAMLPPRRSDPGLAETLRRLGKAAPARVWLGVTMPRDGRDRRRLHRHAGIAGHAGVPLLATGDALFADPGDRPLHDVLTCIREGTTIQAAGRRLAANAERHLKSGGEMARLFADAPWAVAESVAILDRIDFALTDLAYEYPHEPVPAGWDAQEWLEHLTWQCAIERYDGWVPDKLLDLLREEFALIEERGYAHYFLTVYDIVRFARTVEPPILCQGRGSAANSAVCYVLGITSVDPMRYDLLFSRFVSAERNEPPDIDVDFEHERREEVMQYIYRRYGRHRAAIAATVIHYRPRSAVREAGKALGLSEDVTQRLTSTVWGSFSQRFEQRRFDETGFSTDNPEIARLRDVVDKLLRFPRHLSQHVGGYVLTQGRLDETVPIHHGAMEDRTFIEWDKDDIDELKIMKVDILALGMLTCIRKAFDLMQHHGLGTHLLDTIANDEHPAVYDMLCKGDSIGVFQVESRAQINMLPRLRPRKLYDLVVQVAIVRPGPIEGDMVHPYLRRRAGKEKPEFPSPAPPNDPNELRNLLKETYGVPLFQEQAMKLAMVAAAFTAAEANQLRRAMATFRNVGGMENFEEKLVEGMVRRGYQRDFAERCYKQIEGFGSYGFPESHALSFARLVYVSSWLKCFHPAVFCCAILNAQPMGFYAPAQLVQDAREHGVVVRPIDVNASVWDNALERLDDGSLAIRLGFRQIDGFRESWATALVEARGDIPFAGIEMVAARGGLPTRGLNLLADADAFGSIAIARRDALWEVRRTPPRQLALFAATEAPELGEEVDARLPAMPPSEQVAADYQTTRLSLKDHPMRFLRPVFAAEGALSSAQAARAKDGRRAKVAGVVLVRQRPGKGNAIFITVEDETGVTNALMWARDFEANRRAVMAARLLVLEGVIQRSEEGVVHLMTVKAYDRTDELRRLSSDYNAETPLLPVDEVIRPKPIMSQDPRGRHPRDVRVLPPSRDFH</sequence>
<accession>A0ABN1HMR0</accession>
<comment type="function">
    <text evidence="9">DNA polymerase involved in damage-induced mutagenesis and translesion synthesis (TLS). It is not the major replicative DNA polymerase.</text>
</comment>
<keyword evidence="2 9" id="KW-0808">Transferase</keyword>
<keyword evidence="13" id="KW-1185">Reference proteome</keyword>
<comment type="subcellular location">
    <subcellularLocation>
        <location evidence="9">Cytoplasm</location>
    </subcellularLocation>
</comment>
<evidence type="ECO:0000259" key="11">
    <source>
        <dbReference type="SMART" id="SM00481"/>
    </source>
</evidence>
<keyword evidence="1 9" id="KW-0963">Cytoplasm</keyword>
<evidence type="ECO:0000256" key="4">
    <source>
        <dbReference type="ARBA" id="ARBA00022705"/>
    </source>
</evidence>
<dbReference type="InterPro" id="IPR029460">
    <property type="entry name" value="DNAPol_HHH"/>
</dbReference>
<keyword evidence="6 9" id="KW-0239">DNA-directed DNA polymerase</keyword>
<feature type="domain" description="Polymerase/histidinol phosphatase N-terminal" evidence="11">
    <location>
        <begin position="5"/>
        <end position="84"/>
    </location>
</feature>
<dbReference type="Pfam" id="PF14579">
    <property type="entry name" value="HHH_6"/>
    <property type="match status" value="1"/>
</dbReference>
<keyword evidence="3 9" id="KW-0548">Nucleotidyltransferase</keyword>
<evidence type="ECO:0000256" key="7">
    <source>
        <dbReference type="ARBA" id="ARBA00023204"/>
    </source>
</evidence>
<dbReference type="InterPro" id="IPR004805">
    <property type="entry name" value="DnaE2/DnaE/PolC"/>
</dbReference>
<dbReference type="InterPro" id="IPR040982">
    <property type="entry name" value="DNA_pol3_finger"/>
</dbReference>
<comment type="caution">
    <text evidence="12">The sequence shown here is derived from an EMBL/GenBank/DDBJ whole genome shotgun (WGS) entry which is preliminary data.</text>
</comment>
<evidence type="ECO:0000313" key="12">
    <source>
        <dbReference type="EMBL" id="GAA0659402.1"/>
    </source>
</evidence>
<dbReference type="CDD" id="cd07434">
    <property type="entry name" value="PHP_PolIIIA_DnaE2"/>
    <property type="match status" value="1"/>
</dbReference>
<dbReference type="InterPro" id="IPR023073">
    <property type="entry name" value="DnaE2"/>
</dbReference>
<evidence type="ECO:0000256" key="10">
    <source>
        <dbReference type="SAM" id="MobiDB-lite"/>
    </source>
</evidence>
<evidence type="ECO:0000256" key="1">
    <source>
        <dbReference type="ARBA" id="ARBA00022490"/>
    </source>
</evidence>
<organism evidence="12 13">
    <name type="scientific">Sphingomonas insulae</name>
    <dbReference type="NCBI Taxonomy" id="424800"/>
    <lineage>
        <taxon>Bacteria</taxon>
        <taxon>Pseudomonadati</taxon>
        <taxon>Pseudomonadota</taxon>
        <taxon>Alphaproteobacteria</taxon>
        <taxon>Sphingomonadales</taxon>
        <taxon>Sphingomonadaceae</taxon>
        <taxon>Sphingomonas</taxon>
    </lineage>
</organism>
<feature type="region of interest" description="Disordered" evidence="10">
    <location>
        <begin position="1082"/>
        <end position="1109"/>
    </location>
</feature>
<dbReference type="Proteomes" id="UP001500238">
    <property type="component" value="Unassembled WGS sequence"/>
</dbReference>
<dbReference type="SMART" id="SM00481">
    <property type="entry name" value="POLIIIAc"/>
    <property type="match status" value="1"/>
</dbReference>
<dbReference type="InterPro" id="IPR011708">
    <property type="entry name" value="DNA_pol3_alpha_NTPase_dom"/>
</dbReference>
<keyword evidence="7 9" id="KW-0234">DNA repair</keyword>
<dbReference type="Gene3D" id="3.20.20.140">
    <property type="entry name" value="Metal-dependent hydrolases"/>
    <property type="match status" value="1"/>
</dbReference>
<dbReference type="CDD" id="cd04485">
    <property type="entry name" value="DnaE_OBF"/>
    <property type="match status" value="1"/>
</dbReference>
<proteinExistence type="inferred from homology"/>
<evidence type="ECO:0000256" key="8">
    <source>
        <dbReference type="ARBA" id="ARBA00049244"/>
    </source>
</evidence>
<keyword evidence="4 9" id="KW-0235">DNA replication</keyword>
<dbReference type="RefSeq" id="WP_163957219.1">
    <property type="nucleotide sequence ID" value="NZ_BAAAES010000001.1"/>
</dbReference>
<dbReference type="PANTHER" id="PTHR32294:SF4">
    <property type="entry name" value="ERROR-PRONE DNA POLYMERASE"/>
    <property type="match status" value="1"/>
</dbReference>
<feature type="compositionally biased region" description="Basic and acidic residues" evidence="10">
    <location>
        <begin position="1091"/>
        <end position="1109"/>
    </location>
</feature>
<dbReference type="PANTHER" id="PTHR32294">
    <property type="entry name" value="DNA POLYMERASE III SUBUNIT ALPHA"/>
    <property type="match status" value="1"/>
</dbReference>
<evidence type="ECO:0000256" key="6">
    <source>
        <dbReference type="ARBA" id="ARBA00022932"/>
    </source>
</evidence>
<dbReference type="NCBIfam" id="NF004225">
    <property type="entry name" value="PRK05672.1"/>
    <property type="match status" value="1"/>
</dbReference>
<dbReference type="EC" id="2.7.7.7" evidence="9"/>
<keyword evidence="5 9" id="KW-0227">DNA damage</keyword>
<comment type="catalytic activity">
    <reaction evidence="8 9">
        <text>DNA(n) + a 2'-deoxyribonucleoside 5'-triphosphate = DNA(n+1) + diphosphate</text>
        <dbReference type="Rhea" id="RHEA:22508"/>
        <dbReference type="Rhea" id="RHEA-COMP:17339"/>
        <dbReference type="Rhea" id="RHEA-COMP:17340"/>
        <dbReference type="ChEBI" id="CHEBI:33019"/>
        <dbReference type="ChEBI" id="CHEBI:61560"/>
        <dbReference type="ChEBI" id="CHEBI:173112"/>
        <dbReference type="EC" id="2.7.7.7"/>
    </reaction>
</comment>
<dbReference type="HAMAP" id="MF_01902">
    <property type="entry name" value="DNApol_error_prone"/>
    <property type="match status" value="1"/>
</dbReference>
<evidence type="ECO:0000256" key="9">
    <source>
        <dbReference type="HAMAP-Rule" id="MF_01902"/>
    </source>
</evidence>
<name>A0ABN1HMR0_9SPHN</name>
<evidence type="ECO:0000256" key="3">
    <source>
        <dbReference type="ARBA" id="ARBA00022695"/>
    </source>
</evidence>
<protein>
    <recommendedName>
        <fullName evidence="9">Error-prone DNA polymerase</fullName>
        <ecNumber evidence="9">2.7.7.7</ecNumber>
    </recommendedName>
</protein>
<dbReference type="InterPro" id="IPR004013">
    <property type="entry name" value="PHP_dom"/>
</dbReference>
<evidence type="ECO:0000256" key="2">
    <source>
        <dbReference type="ARBA" id="ARBA00022679"/>
    </source>
</evidence>
<dbReference type="EMBL" id="BAAAES010000001">
    <property type="protein sequence ID" value="GAA0659402.1"/>
    <property type="molecule type" value="Genomic_DNA"/>
</dbReference>
<dbReference type="Pfam" id="PF17657">
    <property type="entry name" value="DNA_pol3_finger"/>
    <property type="match status" value="1"/>
</dbReference>
<comment type="similarity">
    <text evidence="9">Belongs to the DNA polymerase type-C family. DnaE2 subfamily.</text>
</comment>
<evidence type="ECO:0000256" key="5">
    <source>
        <dbReference type="ARBA" id="ARBA00022763"/>
    </source>
</evidence>
<dbReference type="Pfam" id="PF02811">
    <property type="entry name" value="PHP"/>
    <property type="match status" value="1"/>
</dbReference>
<gene>
    <name evidence="9" type="primary">dnaE2</name>
    <name evidence="12" type="ORF">GCM10009102_04810</name>
</gene>
<dbReference type="InterPro" id="IPR003141">
    <property type="entry name" value="Pol/His_phosphatase_N"/>
</dbReference>
<dbReference type="Gene3D" id="1.10.150.870">
    <property type="match status" value="1"/>
</dbReference>
<dbReference type="Pfam" id="PF07733">
    <property type="entry name" value="DNA_pol3_alpha"/>
    <property type="match status" value="1"/>
</dbReference>
<dbReference type="NCBIfam" id="TIGR00594">
    <property type="entry name" value="polc"/>
    <property type="match status" value="1"/>
</dbReference>